<protein>
    <submittedName>
        <fullName evidence="1">Uncharacterized protein</fullName>
    </submittedName>
</protein>
<evidence type="ECO:0000313" key="2">
    <source>
        <dbReference type="Proteomes" id="UP000323439"/>
    </source>
</evidence>
<proteinExistence type="predicted"/>
<gene>
    <name evidence="1" type="ORF">SAMN02910315_02381</name>
</gene>
<dbReference type="RefSeq" id="WP_149732854.1">
    <property type="nucleotide sequence ID" value="NZ_FMXB01000031.1"/>
</dbReference>
<dbReference type="Proteomes" id="UP000323439">
    <property type="component" value="Unassembled WGS sequence"/>
</dbReference>
<evidence type="ECO:0000313" key="1">
    <source>
        <dbReference type="EMBL" id="SDA71856.1"/>
    </source>
</evidence>
<dbReference type="AlphaFoldDB" id="A0A1G5XPH6"/>
<reference evidence="1 2" key="1">
    <citation type="submission" date="2016-10" db="EMBL/GenBank/DDBJ databases">
        <authorList>
            <person name="Varghese N."/>
            <person name="Submissions S."/>
        </authorList>
    </citation>
    <scope>NUCLEOTIDE SEQUENCE [LARGE SCALE GENOMIC DNA]</scope>
    <source>
        <strain evidence="1 2">DSM 16643</strain>
    </source>
</reference>
<name>A0A1G5XPH6_9EURY</name>
<keyword evidence="2" id="KW-1185">Reference proteome</keyword>
<dbReference type="OrthoDB" id="379271at2157"/>
<organism evidence="1 2">
    <name type="scientific">Methanobrevibacter millerae</name>
    <dbReference type="NCBI Taxonomy" id="230361"/>
    <lineage>
        <taxon>Archaea</taxon>
        <taxon>Methanobacteriati</taxon>
        <taxon>Methanobacteriota</taxon>
        <taxon>Methanomada group</taxon>
        <taxon>Methanobacteria</taxon>
        <taxon>Methanobacteriales</taxon>
        <taxon>Methanobacteriaceae</taxon>
        <taxon>Methanobrevibacter</taxon>
    </lineage>
</organism>
<dbReference type="EMBL" id="FMXB01000031">
    <property type="protein sequence ID" value="SDA71856.1"/>
    <property type="molecule type" value="Genomic_DNA"/>
</dbReference>
<accession>A0A1G5XPH6</accession>
<sequence length="225" mass="26629">MIAIKQNLIIIFNLIKGFFTIDNVGAFVLPIELRLQDQEFLKYIHLDVDWDVDSISAEDLPDEFSSHAVKLIDLFRRKTANLPYECMLYFDYKTGQIIYCFIGDNERGRVRGEIYEEHFEGMNVASIHNHPEGFLSPPSGTNFQILEIKNEKYELICGYDEFWILEAEGTFDSKVVDDIRKNTSYFYFNSFKYENQVNKTYGEFLVRYINDEVKDNIKLIRVRYR</sequence>